<keyword evidence="2" id="KW-1185">Reference proteome</keyword>
<organism evidence="1 2">
    <name type="scientific">Rubus argutus</name>
    <name type="common">Southern blackberry</name>
    <dbReference type="NCBI Taxonomy" id="59490"/>
    <lineage>
        <taxon>Eukaryota</taxon>
        <taxon>Viridiplantae</taxon>
        <taxon>Streptophyta</taxon>
        <taxon>Embryophyta</taxon>
        <taxon>Tracheophyta</taxon>
        <taxon>Spermatophyta</taxon>
        <taxon>Magnoliopsida</taxon>
        <taxon>eudicotyledons</taxon>
        <taxon>Gunneridae</taxon>
        <taxon>Pentapetalae</taxon>
        <taxon>rosids</taxon>
        <taxon>fabids</taxon>
        <taxon>Rosales</taxon>
        <taxon>Rosaceae</taxon>
        <taxon>Rosoideae</taxon>
        <taxon>Rosoideae incertae sedis</taxon>
        <taxon>Rubus</taxon>
    </lineage>
</organism>
<evidence type="ECO:0000313" key="2">
    <source>
        <dbReference type="Proteomes" id="UP001457282"/>
    </source>
</evidence>
<protein>
    <submittedName>
        <fullName evidence="1">Uncharacterized protein</fullName>
    </submittedName>
</protein>
<name>A0AAW1W1J2_RUBAR</name>
<gene>
    <name evidence="1" type="ORF">M0R45_037109</name>
</gene>
<proteinExistence type="predicted"/>
<comment type="caution">
    <text evidence="1">The sequence shown here is derived from an EMBL/GenBank/DDBJ whole genome shotgun (WGS) entry which is preliminary data.</text>
</comment>
<evidence type="ECO:0000313" key="1">
    <source>
        <dbReference type="EMBL" id="KAK9913287.1"/>
    </source>
</evidence>
<accession>A0AAW1W1J2</accession>
<reference evidence="1 2" key="1">
    <citation type="journal article" date="2023" name="G3 (Bethesda)">
        <title>A chromosome-length genome assembly and annotation of blackberry (Rubus argutus, cv. 'Hillquist').</title>
        <authorList>
            <person name="Bruna T."/>
            <person name="Aryal R."/>
            <person name="Dudchenko O."/>
            <person name="Sargent D.J."/>
            <person name="Mead D."/>
            <person name="Buti M."/>
            <person name="Cavallini A."/>
            <person name="Hytonen T."/>
            <person name="Andres J."/>
            <person name="Pham M."/>
            <person name="Weisz D."/>
            <person name="Mascagni F."/>
            <person name="Usai G."/>
            <person name="Natali L."/>
            <person name="Bassil N."/>
            <person name="Fernandez G.E."/>
            <person name="Lomsadze A."/>
            <person name="Armour M."/>
            <person name="Olukolu B."/>
            <person name="Poorten T."/>
            <person name="Britton C."/>
            <person name="Davik J."/>
            <person name="Ashrafi H."/>
            <person name="Aiden E.L."/>
            <person name="Borodovsky M."/>
            <person name="Worthington M."/>
        </authorList>
    </citation>
    <scope>NUCLEOTIDE SEQUENCE [LARGE SCALE GENOMIC DNA]</scope>
    <source>
        <strain evidence="1">PI 553951</strain>
    </source>
</reference>
<dbReference type="EMBL" id="JBEDUW010000007">
    <property type="protein sequence ID" value="KAK9913287.1"/>
    <property type="molecule type" value="Genomic_DNA"/>
</dbReference>
<dbReference type="AlphaFoldDB" id="A0AAW1W1J2"/>
<dbReference type="Proteomes" id="UP001457282">
    <property type="component" value="Unassembled WGS sequence"/>
</dbReference>
<sequence length="262" mass="30909">MRKFKELAPSRMHFSMFKEFTDKFFRQRQLHESISIFRQLGSKDQEDLIEKMFNDLMQKVGSHQYMNQGTTSSVDIQDEYDEDDPIVLYMGGVEIIQDIIVEKLPDESEENFRLRRFITMCSKHPILCKTLVRTEAGKCDRKGTLLHSSNNEEIEEIKEYRYAEFYLGLSIIWFKTRCANISRNPIQVLFGEVEADRPIEKLPDESEEDFKLRRFTESFKQLPFSSQEKLVKYIRKTLSYDIGEKFGHDSPSGYAEIQSAQF</sequence>